<dbReference type="STRING" id="95300.SAMN05216558_2581"/>
<evidence type="ECO:0000256" key="3">
    <source>
        <dbReference type="ARBA" id="ARBA00022989"/>
    </source>
</evidence>
<evidence type="ECO:0000313" key="8">
    <source>
        <dbReference type="Proteomes" id="UP000295254"/>
    </source>
</evidence>
<evidence type="ECO:0000256" key="4">
    <source>
        <dbReference type="ARBA" id="ARBA00023136"/>
    </source>
</evidence>
<feature type="transmembrane region" description="Helical" evidence="5">
    <location>
        <begin position="172"/>
        <end position="189"/>
    </location>
</feature>
<evidence type="ECO:0000256" key="1">
    <source>
        <dbReference type="ARBA" id="ARBA00004141"/>
    </source>
</evidence>
<comment type="subcellular location">
    <subcellularLocation>
        <location evidence="1">Membrane</location>
        <topology evidence="1">Multi-pass membrane protein</topology>
    </subcellularLocation>
</comment>
<sequence length="236" mass="26241">MVQLIFRLAVLYTLPFVLLFLTQAMPGINPVWDFANAAGFFSGLLLAALFFYSGRPLSQPFYDGKFFMNLHRDLSYAAALLLALHIGVLLVSEPLVIDYLKPSATWPMLSGTLATLLLIVLVPTSLAGVRKKIWRNHRRFKTWHYRLCVLMLLLMAVHIIGVGFYTAGLWKALFWAVLMAAAIIKPLLARPSPPRENGPRRRNTAILASRLSMGMALFALALAVGYSLLANSDLPL</sequence>
<keyword evidence="3 5" id="KW-1133">Transmembrane helix</keyword>
<feature type="transmembrane region" description="Helical" evidence="5">
    <location>
        <begin position="74"/>
        <end position="92"/>
    </location>
</feature>
<feature type="transmembrane region" description="Helical" evidence="5">
    <location>
        <begin position="210"/>
        <end position="229"/>
    </location>
</feature>
<feature type="domain" description="Ferric oxidoreductase" evidence="6">
    <location>
        <begin position="39"/>
        <end position="154"/>
    </location>
</feature>
<dbReference type="OrthoDB" id="7031123at2"/>
<comment type="caution">
    <text evidence="7">The sequence shown here is derived from an EMBL/GenBank/DDBJ whole genome shotgun (WGS) entry which is preliminary data.</text>
</comment>
<proteinExistence type="predicted"/>
<dbReference type="InterPro" id="IPR013130">
    <property type="entry name" value="Fe3_Rdtase_TM_dom"/>
</dbReference>
<evidence type="ECO:0000256" key="5">
    <source>
        <dbReference type="SAM" id="Phobius"/>
    </source>
</evidence>
<keyword evidence="8" id="KW-1185">Reference proteome</keyword>
<reference evidence="8" key="1">
    <citation type="journal article" date="2019" name="bioRxiv">
        <title>Bacterially produced spermidine induces plant systemic susceptibility to pathogens.</title>
        <authorList>
            <person name="Melnyk R.A."/>
            <person name="Beskrovnaya P.A."/>
            <person name="Liu Z."/>
            <person name="Song Y."/>
            <person name="Haney C.H."/>
        </authorList>
    </citation>
    <scope>NUCLEOTIDE SEQUENCE [LARGE SCALE GENOMIC DNA]</scope>
    <source>
        <strain evidence="8">Dha-51</strain>
    </source>
</reference>
<evidence type="ECO:0000256" key="2">
    <source>
        <dbReference type="ARBA" id="ARBA00022692"/>
    </source>
</evidence>
<feature type="transmembrane region" description="Helical" evidence="5">
    <location>
        <begin position="34"/>
        <end position="53"/>
    </location>
</feature>
<dbReference type="EMBL" id="RRZK01000035">
    <property type="protein sequence ID" value="TDB56939.1"/>
    <property type="molecule type" value="Genomic_DNA"/>
</dbReference>
<feature type="transmembrane region" description="Helical" evidence="5">
    <location>
        <begin position="147"/>
        <end position="166"/>
    </location>
</feature>
<evidence type="ECO:0000313" key="7">
    <source>
        <dbReference type="EMBL" id="TDB56939.1"/>
    </source>
</evidence>
<dbReference type="RefSeq" id="WP_093222540.1">
    <property type="nucleotide sequence ID" value="NZ_LT629803.1"/>
</dbReference>
<organism evidence="7 8">
    <name type="scientific">Pseudomonas vancouverensis</name>
    <dbReference type="NCBI Taxonomy" id="95300"/>
    <lineage>
        <taxon>Bacteria</taxon>
        <taxon>Pseudomonadati</taxon>
        <taxon>Pseudomonadota</taxon>
        <taxon>Gammaproteobacteria</taxon>
        <taxon>Pseudomonadales</taxon>
        <taxon>Pseudomonadaceae</taxon>
        <taxon>Pseudomonas</taxon>
    </lineage>
</organism>
<protein>
    <submittedName>
        <fullName evidence="7">Ferric reductase like transmembrane component</fullName>
    </submittedName>
</protein>
<accession>A0A1H2NMR0</accession>
<dbReference type="AlphaFoldDB" id="A0A1H2NMR0"/>
<keyword evidence="2 5" id="KW-0812">Transmembrane</keyword>
<dbReference type="Proteomes" id="UP000295254">
    <property type="component" value="Unassembled WGS sequence"/>
</dbReference>
<dbReference type="GO" id="GO:0016020">
    <property type="term" value="C:membrane"/>
    <property type="evidence" value="ECO:0007669"/>
    <property type="project" value="UniProtKB-SubCell"/>
</dbReference>
<dbReference type="Pfam" id="PF01794">
    <property type="entry name" value="Ferric_reduct"/>
    <property type="match status" value="1"/>
</dbReference>
<evidence type="ECO:0000259" key="6">
    <source>
        <dbReference type="Pfam" id="PF01794"/>
    </source>
</evidence>
<gene>
    <name evidence="7" type="ORF">EIY72_26765</name>
</gene>
<keyword evidence="4 5" id="KW-0472">Membrane</keyword>
<name>A0A1H2NMR0_PSEVA</name>
<feature type="transmembrane region" description="Helical" evidence="5">
    <location>
        <begin position="104"/>
        <end position="126"/>
    </location>
</feature>